<gene>
    <name evidence="1" type="ORF">EZS28_033523</name>
</gene>
<dbReference type="AlphaFoldDB" id="A0A5J4UKC5"/>
<evidence type="ECO:0000313" key="1">
    <source>
        <dbReference type="EMBL" id="KAA6370949.1"/>
    </source>
</evidence>
<dbReference type="Proteomes" id="UP000324800">
    <property type="component" value="Unassembled WGS sequence"/>
</dbReference>
<sequence length="81" mass="8982">SNIENLNMIPLNVAYYKAKSIENIDECFVPCDADSARVSYNTLQKIGLSLQTDSFILSIVDLDNTVSFQRIRLNPLGGTIS</sequence>
<name>A0A5J4UKC5_9EUKA</name>
<comment type="caution">
    <text evidence="1">The sequence shown here is derived from an EMBL/GenBank/DDBJ whole genome shotgun (WGS) entry which is preliminary data.</text>
</comment>
<organism evidence="1 2">
    <name type="scientific">Streblomastix strix</name>
    <dbReference type="NCBI Taxonomy" id="222440"/>
    <lineage>
        <taxon>Eukaryota</taxon>
        <taxon>Metamonada</taxon>
        <taxon>Preaxostyla</taxon>
        <taxon>Oxymonadida</taxon>
        <taxon>Streblomastigidae</taxon>
        <taxon>Streblomastix</taxon>
    </lineage>
</organism>
<reference evidence="1 2" key="1">
    <citation type="submission" date="2019-03" db="EMBL/GenBank/DDBJ databases">
        <title>Single cell metagenomics reveals metabolic interactions within the superorganism composed of flagellate Streblomastix strix and complex community of Bacteroidetes bacteria on its surface.</title>
        <authorList>
            <person name="Treitli S.C."/>
            <person name="Kolisko M."/>
            <person name="Husnik F."/>
            <person name="Keeling P."/>
            <person name="Hampl V."/>
        </authorList>
    </citation>
    <scope>NUCLEOTIDE SEQUENCE [LARGE SCALE GENOMIC DNA]</scope>
    <source>
        <strain evidence="1">ST1C</strain>
    </source>
</reference>
<feature type="non-terminal residue" evidence="1">
    <location>
        <position position="1"/>
    </location>
</feature>
<dbReference type="EMBL" id="SNRW01014918">
    <property type="protein sequence ID" value="KAA6370949.1"/>
    <property type="molecule type" value="Genomic_DNA"/>
</dbReference>
<protein>
    <submittedName>
        <fullName evidence="1">Uncharacterized protein</fullName>
    </submittedName>
</protein>
<proteinExistence type="predicted"/>
<evidence type="ECO:0000313" key="2">
    <source>
        <dbReference type="Proteomes" id="UP000324800"/>
    </source>
</evidence>
<accession>A0A5J4UKC5</accession>